<accession>A0A1G9QQR9</accession>
<keyword evidence="1 4" id="KW-0808">Transferase</keyword>
<dbReference type="PANTHER" id="PTHR43877">
    <property type="entry name" value="AMINOALKYLPHOSPHONATE N-ACETYLTRANSFERASE-RELATED-RELATED"/>
    <property type="match status" value="1"/>
</dbReference>
<dbReference type="Pfam" id="PF00583">
    <property type="entry name" value="Acetyltransf_1"/>
    <property type="match status" value="1"/>
</dbReference>
<dbReference type="EMBL" id="FNHB01000002">
    <property type="protein sequence ID" value="SDM13356.1"/>
    <property type="molecule type" value="Genomic_DNA"/>
</dbReference>
<dbReference type="SUPFAM" id="SSF55729">
    <property type="entry name" value="Acyl-CoA N-acyltransferases (Nat)"/>
    <property type="match status" value="1"/>
</dbReference>
<dbReference type="InterPro" id="IPR050832">
    <property type="entry name" value="Bact_Acetyltransf"/>
</dbReference>
<dbReference type="InterPro" id="IPR000182">
    <property type="entry name" value="GNAT_dom"/>
</dbReference>
<reference evidence="4 5" key="1">
    <citation type="submission" date="2016-10" db="EMBL/GenBank/DDBJ databases">
        <authorList>
            <person name="de Groot N.N."/>
        </authorList>
    </citation>
    <scope>NUCLEOTIDE SEQUENCE [LARGE SCALE GENOMIC DNA]</scope>
    <source>
        <strain evidence="4 5">DSM 1736</strain>
    </source>
</reference>
<evidence type="ECO:0000256" key="1">
    <source>
        <dbReference type="ARBA" id="ARBA00022679"/>
    </source>
</evidence>
<evidence type="ECO:0000313" key="5">
    <source>
        <dbReference type="Proteomes" id="UP000214880"/>
    </source>
</evidence>
<organism evidence="4 5">
    <name type="scientific">Dendrosporobacter quercicolus</name>
    <dbReference type="NCBI Taxonomy" id="146817"/>
    <lineage>
        <taxon>Bacteria</taxon>
        <taxon>Bacillati</taxon>
        <taxon>Bacillota</taxon>
        <taxon>Negativicutes</taxon>
        <taxon>Selenomonadales</taxon>
        <taxon>Sporomusaceae</taxon>
        <taxon>Dendrosporobacter</taxon>
    </lineage>
</organism>
<dbReference type="STRING" id="146817.SAMN04488502_102267"/>
<keyword evidence="2" id="KW-0012">Acyltransferase</keyword>
<keyword evidence="5" id="KW-1185">Reference proteome</keyword>
<dbReference type="GO" id="GO:0016747">
    <property type="term" value="F:acyltransferase activity, transferring groups other than amino-acyl groups"/>
    <property type="evidence" value="ECO:0007669"/>
    <property type="project" value="InterPro"/>
</dbReference>
<dbReference type="Proteomes" id="UP000214880">
    <property type="component" value="Unassembled WGS sequence"/>
</dbReference>
<gene>
    <name evidence="4" type="ORF">SAMN04488502_102267</name>
</gene>
<dbReference type="OrthoDB" id="67353at2"/>
<sequence>MLCQLTIGRAVPEDIPGIAAVFSESFEESVLHHCGQMPKPQAMQDVFQLVYEAEPQAALVARSSDGAVAGYCFAPTKLPGLWVKAVLDGHVFKWGWRWLTGQYGFGLQPLQVIVLNKMTFLRSAFTPAKSANARILSIAVAKSCRGQGGGGALMEAAISYFRSRKVKRVRLEVRPDNAAAIKVYSRFGFYNGGYTADSQGQWLIMFKEMEQG</sequence>
<protein>
    <submittedName>
        <fullName evidence="4">Acetyltransferase (GNAT) family protein</fullName>
    </submittedName>
</protein>
<dbReference type="CDD" id="cd04301">
    <property type="entry name" value="NAT_SF"/>
    <property type="match status" value="1"/>
</dbReference>
<dbReference type="Gene3D" id="3.40.630.30">
    <property type="match status" value="1"/>
</dbReference>
<feature type="domain" description="N-acetyltransferase" evidence="3">
    <location>
        <begin position="5"/>
        <end position="210"/>
    </location>
</feature>
<evidence type="ECO:0000256" key="2">
    <source>
        <dbReference type="ARBA" id="ARBA00023315"/>
    </source>
</evidence>
<dbReference type="InterPro" id="IPR016181">
    <property type="entry name" value="Acyl_CoA_acyltransferase"/>
</dbReference>
<name>A0A1G9QQR9_9FIRM</name>
<evidence type="ECO:0000259" key="3">
    <source>
        <dbReference type="PROSITE" id="PS51186"/>
    </source>
</evidence>
<dbReference type="RefSeq" id="WP_092070667.1">
    <property type="nucleotide sequence ID" value="NZ_FNHB01000002.1"/>
</dbReference>
<dbReference type="AlphaFoldDB" id="A0A1G9QQR9"/>
<evidence type="ECO:0000313" key="4">
    <source>
        <dbReference type="EMBL" id="SDM13356.1"/>
    </source>
</evidence>
<dbReference type="PROSITE" id="PS51186">
    <property type="entry name" value="GNAT"/>
    <property type="match status" value="1"/>
</dbReference>
<proteinExistence type="predicted"/>